<reference evidence="2 3" key="1">
    <citation type="journal article" date="2023" name="Elife">
        <title>Identification of key yeast species and microbe-microbe interactions impacting larval growth of Drosophila in the wild.</title>
        <authorList>
            <person name="Mure A."/>
            <person name="Sugiura Y."/>
            <person name="Maeda R."/>
            <person name="Honda K."/>
            <person name="Sakurai N."/>
            <person name="Takahashi Y."/>
            <person name="Watada M."/>
            <person name="Katoh T."/>
            <person name="Gotoh A."/>
            <person name="Gotoh Y."/>
            <person name="Taniguchi I."/>
            <person name="Nakamura K."/>
            <person name="Hayashi T."/>
            <person name="Katayama T."/>
            <person name="Uemura T."/>
            <person name="Hattori Y."/>
        </authorList>
    </citation>
    <scope>NUCLEOTIDE SEQUENCE [LARGE SCALE GENOMIC DNA]</scope>
    <source>
        <strain evidence="2 3">SB-73</strain>
    </source>
</reference>
<evidence type="ECO:0000313" key="2">
    <source>
        <dbReference type="EMBL" id="GMM50568.1"/>
    </source>
</evidence>
<accession>A0AAV5RGK0</accession>
<sequence length="383" mass="44129">MSFPVRHFWYIIRCAEGRITDRQYFCAERNANYFFGDEFCFGEGKCYVISRKRKYGNRDVPVFRPFASIGAIYKIQRNELSSIDGGIDDNPYDDSNRYNDTTYIPLAPVLADNTANILTLGPFWGSKTRYMPILYTSEDVMCKSWDKKMNVRPDEAYVYTDSDKEKLWYRINVAVTKILKKISLKKELLFWEYDPVKLQLKVFDWRKPLNRWLFCNNCNKKKAADRCQKENQCKCKHDLDATYHNSNTAGKSYDCDYDPLTSSEDNDIPSADEQDTCSDYLEPDEGDNDDNDDDDNIDDDEYGLSENESNLIEEIDIANLGSTIDNSDILNYLNADNEFDDFNDLCSEHSPNSFDALQYSISATYGQALSVESASTSASPFVN</sequence>
<keyword evidence="3" id="KW-1185">Reference proteome</keyword>
<name>A0AAV5RGK0_STABA</name>
<gene>
    <name evidence="2" type="ORF">DASB73_015260</name>
</gene>
<proteinExistence type="predicted"/>
<evidence type="ECO:0000313" key="3">
    <source>
        <dbReference type="Proteomes" id="UP001362899"/>
    </source>
</evidence>
<dbReference type="Proteomes" id="UP001362899">
    <property type="component" value="Unassembled WGS sequence"/>
</dbReference>
<dbReference type="AlphaFoldDB" id="A0AAV5RGK0"/>
<evidence type="ECO:0000256" key="1">
    <source>
        <dbReference type="SAM" id="MobiDB-lite"/>
    </source>
</evidence>
<feature type="region of interest" description="Disordered" evidence="1">
    <location>
        <begin position="262"/>
        <end position="307"/>
    </location>
</feature>
<feature type="compositionally biased region" description="Acidic residues" evidence="1">
    <location>
        <begin position="264"/>
        <end position="303"/>
    </location>
</feature>
<organism evidence="2 3">
    <name type="scientific">Starmerella bacillaris</name>
    <name type="common">Yeast</name>
    <name type="synonym">Candida zemplinina</name>
    <dbReference type="NCBI Taxonomy" id="1247836"/>
    <lineage>
        <taxon>Eukaryota</taxon>
        <taxon>Fungi</taxon>
        <taxon>Dikarya</taxon>
        <taxon>Ascomycota</taxon>
        <taxon>Saccharomycotina</taxon>
        <taxon>Dipodascomycetes</taxon>
        <taxon>Dipodascales</taxon>
        <taxon>Trichomonascaceae</taxon>
        <taxon>Starmerella</taxon>
    </lineage>
</organism>
<comment type="caution">
    <text evidence="2">The sequence shown here is derived from an EMBL/GenBank/DDBJ whole genome shotgun (WGS) entry which is preliminary data.</text>
</comment>
<dbReference type="EMBL" id="BTGC01000003">
    <property type="protein sequence ID" value="GMM50568.1"/>
    <property type="molecule type" value="Genomic_DNA"/>
</dbReference>
<protein>
    <submittedName>
        <fullName evidence="2">Uncharacterized protein</fullName>
    </submittedName>
</protein>